<sequence length="454" mass="51965">MNVSLVVEINHTPFCYAWKSSIRLEMKNDLTIVKLKKSNGVDENFKDNVIMEVQKRDVVSTTRGTSVTDGCDDVESSLPDVNDGYDDIESSLPNVNDGCDDTKSNPLSPPKKEGLQSQEFENKEEVKVMLNDIALKACFEMVVKKSTKSLYVTKCIDSTCKCAVRTTKIMHSKRFSIRTYCNIHTCSLINQKRKNRQASASLVGRMVKPQFEGQKEIPNPKTIMTMMKNNNVPISYWKAWKGKQRAQDLIKGSPKESFTCLPSYFYMVQKMNPGTVTYIEVDESGKFKYAFIAYGACIRGFLCMRKVIAVDGTWLKSKYKDGNFHQYPLAWAVVDAENDASWSLYPMKKSWLSSQTDTKHHQWTRVRVQGVVQSFERTTNAYKVSTFTRRYNELKNRFPGAIKYLEEYLDVKQWARSHFPSSRYNIMTTNGAESISSVLRDAREYPITALLEAI</sequence>
<proteinExistence type="predicted"/>
<dbReference type="InterPro" id="IPR004332">
    <property type="entry name" value="Transposase_MuDR"/>
</dbReference>
<evidence type="ECO:0000256" key="1">
    <source>
        <dbReference type="SAM" id="MobiDB-lite"/>
    </source>
</evidence>
<organism evidence="3 4">
    <name type="scientific">Centaurea solstitialis</name>
    <name type="common">yellow star-thistle</name>
    <dbReference type="NCBI Taxonomy" id="347529"/>
    <lineage>
        <taxon>Eukaryota</taxon>
        <taxon>Viridiplantae</taxon>
        <taxon>Streptophyta</taxon>
        <taxon>Embryophyta</taxon>
        <taxon>Tracheophyta</taxon>
        <taxon>Spermatophyta</taxon>
        <taxon>Magnoliopsida</taxon>
        <taxon>eudicotyledons</taxon>
        <taxon>Gunneridae</taxon>
        <taxon>Pentapetalae</taxon>
        <taxon>asterids</taxon>
        <taxon>campanulids</taxon>
        <taxon>Asterales</taxon>
        <taxon>Asteraceae</taxon>
        <taxon>Carduoideae</taxon>
        <taxon>Cardueae</taxon>
        <taxon>Centaureinae</taxon>
        <taxon>Centaurea</taxon>
    </lineage>
</organism>
<gene>
    <name evidence="3" type="ORF">OSB04_017302</name>
</gene>
<protein>
    <recommendedName>
        <fullName evidence="2">Transposase MuDR plant domain-containing protein</fullName>
    </recommendedName>
</protein>
<keyword evidence="4" id="KW-1185">Reference proteome</keyword>
<dbReference type="EMBL" id="JARYMX010000004">
    <property type="protein sequence ID" value="KAJ9553257.1"/>
    <property type="molecule type" value="Genomic_DNA"/>
</dbReference>
<dbReference type="Proteomes" id="UP001172457">
    <property type="component" value="Chromosome 4"/>
</dbReference>
<name>A0AA38TKR0_9ASTR</name>
<feature type="region of interest" description="Disordered" evidence="1">
    <location>
        <begin position="92"/>
        <end position="119"/>
    </location>
</feature>
<reference evidence="3" key="1">
    <citation type="submission" date="2023-03" db="EMBL/GenBank/DDBJ databases">
        <title>Chromosome-scale reference genome and RAD-based genetic map of yellow starthistle (Centaurea solstitialis) reveal putative structural variation and QTLs associated with invader traits.</title>
        <authorList>
            <person name="Reatini B."/>
            <person name="Cang F.A."/>
            <person name="Jiang Q."/>
            <person name="Mckibben M.T.W."/>
            <person name="Barker M.S."/>
            <person name="Rieseberg L.H."/>
            <person name="Dlugosch K.M."/>
        </authorList>
    </citation>
    <scope>NUCLEOTIDE SEQUENCE</scope>
    <source>
        <strain evidence="3">CAN-66</strain>
        <tissue evidence="3">Leaf</tissue>
    </source>
</reference>
<dbReference type="PANTHER" id="PTHR31973">
    <property type="entry name" value="POLYPROTEIN, PUTATIVE-RELATED"/>
    <property type="match status" value="1"/>
</dbReference>
<feature type="domain" description="Transposase MuDR plant" evidence="2">
    <location>
        <begin position="118"/>
        <end position="177"/>
    </location>
</feature>
<dbReference type="Pfam" id="PF03108">
    <property type="entry name" value="DBD_Tnp_Mut"/>
    <property type="match status" value="1"/>
</dbReference>
<evidence type="ECO:0000313" key="3">
    <source>
        <dbReference type="EMBL" id="KAJ9553257.1"/>
    </source>
</evidence>
<dbReference type="AlphaFoldDB" id="A0AA38TKR0"/>
<feature type="compositionally biased region" description="Basic and acidic residues" evidence="1">
    <location>
        <begin position="110"/>
        <end position="119"/>
    </location>
</feature>
<comment type="caution">
    <text evidence="3">The sequence shown here is derived from an EMBL/GenBank/DDBJ whole genome shotgun (WGS) entry which is preliminary data.</text>
</comment>
<evidence type="ECO:0000259" key="2">
    <source>
        <dbReference type="Pfam" id="PF03108"/>
    </source>
</evidence>
<evidence type="ECO:0000313" key="4">
    <source>
        <dbReference type="Proteomes" id="UP001172457"/>
    </source>
</evidence>
<accession>A0AA38TKR0</accession>
<dbReference type="PANTHER" id="PTHR31973:SF195">
    <property type="entry name" value="MUDR FAMILY TRANSPOSASE"/>
    <property type="match status" value="1"/>
</dbReference>